<dbReference type="NCBIfam" id="TIGR02492">
    <property type="entry name" value="flgK_ends"/>
    <property type="match status" value="1"/>
</dbReference>
<sequence length="432" mass="48149">MRLSDYNTPLSGMLAAQMGLQTTKQNLSNIHTPGYVRQMVNYGSVGASNGHTPEQRIGYGVQTLGVDRITDEVKTKQFNDQLSQLSYYNYMNSTLSRVESMVGTTGKNSLSSLMDGFFNAFREVAKNPEQPNYYDTLISETGKFTSQVNRLAKNLDTVEAQTAEDIEAHVNEFNRLAASLAEANHKIGQAGTQVPNQLLDERDRIVTEMSKYANIEVSYESMNPNIASVRMNGILTVNGQDTYPLQLNKEKDPMSVEIYGSEISVTSGAIKSAIDTKAKIVDYKKNLEDLMSSVKNQVNTVMGKDFFVGDYAKDMKLNPEFQKDVSKMKMSAETANKLAAVTDDDYKEGLSYKQALDQFIVRVASDKSAVNGYQKIHGDLLEGIQQEKMSVEGVNMEEEMVNLMAFQKYFVANSKAITTMNEVFDSLFSIIR</sequence>
<dbReference type="SUPFAM" id="SSF64518">
    <property type="entry name" value="Phase 1 flagellin"/>
    <property type="match status" value="1"/>
</dbReference>
<reference evidence="10 11" key="1">
    <citation type="submission" date="2016-10" db="EMBL/GenBank/DDBJ databases">
        <title>Comparative genomics of Bacillus thuringiensis reveals a path to pathogens against multiple invertebrate hosts.</title>
        <authorList>
            <person name="Zheng J."/>
            <person name="Gao Q."/>
            <person name="Liu H."/>
            <person name="Peng D."/>
            <person name="Ruan L."/>
            <person name="Sun M."/>
        </authorList>
    </citation>
    <scope>NUCLEOTIDE SEQUENCE [LARGE SCALE GENOMIC DNA]</scope>
    <source>
        <strain evidence="10">T30001</strain>
    </source>
</reference>
<dbReference type="GO" id="GO:0044780">
    <property type="term" value="P:bacterial-type flagellum assembly"/>
    <property type="evidence" value="ECO:0007669"/>
    <property type="project" value="InterPro"/>
</dbReference>
<evidence type="ECO:0000256" key="3">
    <source>
        <dbReference type="ARBA" id="ARBA00009677"/>
    </source>
</evidence>
<dbReference type="Pfam" id="PF22638">
    <property type="entry name" value="FlgK_D1"/>
    <property type="match status" value="1"/>
</dbReference>
<protein>
    <recommendedName>
        <fullName evidence="4 7">Flagellar hook-associated protein 1</fullName>
        <shortName evidence="7">HAP1</shortName>
    </recommendedName>
</protein>
<dbReference type="PRINTS" id="PR01005">
    <property type="entry name" value="FLGHOOKAP1"/>
</dbReference>
<dbReference type="InterPro" id="IPR002371">
    <property type="entry name" value="FlgK"/>
</dbReference>
<evidence type="ECO:0000313" key="10">
    <source>
        <dbReference type="EMBL" id="OUC00256.1"/>
    </source>
</evidence>
<dbReference type="PANTHER" id="PTHR30033">
    <property type="entry name" value="FLAGELLAR HOOK-ASSOCIATED PROTEIN 1"/>
    <property type="match status" value="1"/>
</dbReference>
<evidence type="ECO:0000256" key="5">
    <source>
        <dbReference type="ARBA" id="ARBA00022525"/>
    </source>
</evidence>
<evidence type="ECO:0000256" key="7">
    <source>
        <dbReference type="RuleBase" id="RU362065"/>
    </source>
</evidence>
<dbReference type="Pfam" id="PF06429">
    <property type="entry name" value="Flg_bbr_C"/>
    <property type="match status" value="1"/>
</dbReference>
<comment type="caution">
    <text evidence="10">The sequence shown here is derived from an EMBL/GenBank/DDBJ whole genome shotgun (WGS) entry which is preliminary data.</text>
</comment>
<keyword evidence="5 7" id="KW-0964">Secreted</keyword>
<feature type="domain" description="Flagellar hook-associated protein FlgK helical" evidence="9">
    <location>
        <begin position="95"/>
        <end position="304"/>
    </location>
</feature>
<evidence type="ECO:0000256" key="1">
    <source>
        <dbReference type="ARBA" id="ARBA00004365"/>
    </source>
</evidence>
<dbReference type="Proteomes" id="UP000195160">
    <property type="component" value="Unassembled WGS sequence"/>
</dbReference>
<dbReference type="GO" id="GO:0005576">
    <property type="term" value="C:extracellular region"/>
    <property type="evidence" value="ECO:0007669"/>
    <property type="project" value="UniProtKB-SubCell"/>
</dbReference>
<name>A0A9X6N6H0_BACTV</name>
<evidence type="ECO:0000313" key="11">
    <source>
        <dbReference type="Proteomes" id="UP000195160"/>
    </source>
</evidence>
<proteinExistence type="inferred from homology"/>
<evidence type="ECO:0000256" key="2">
    <source>
        <dbReference type="ARBA" id="ARBA00004613"/>
    </source>
</evidence>
<keyword evidence="10" id="KW-0282">Flagellum</keyword>
<dbReference type="InterPro" id="IPR010930">
    <property type="entry name" value="Flg_bb/hook_C_dom"/>
</dbReference>
<dbReference type="EMBL" id="MOOV01000109">
    <property type="protein sequence ID" value="OUC00256.1"/>
    <property type="molecule type" value="Genomic_DNA"/>
</dbReference>
<keyword evidence="10" id="KW-0966">Cell projection</keyword>
<evidence type="ECO:0000259" key="8">
    <source>
        <dbReference type="Pfam" id="PF06429"/>
    </source>
</evidence>
<organism evidence="10 11">
    <name type="scientific">Bacillus thuringiensis subsp. medellin</name>
    <dbReference type="NCBI Taxonomy" id="79672"/>
    <lineage>
        <taxon>Bacteria</taxon>
        <taxon>Bacillati</taxon>
        <taxon>Bacillota</taxon>
        <taxon>Bacilli</taxon>
        <taxon>Bacillales</taxon>
        <taxon>Bacillaceae</taxon>
        <taxon>Bacillus</taxon>
        <taxon>Bacillus cereus group</taxon>
    </lineage>
</organism>
<gene>
    <name evidence="7" type="primary">flgK</name>
    <name evidence="10" type="ORF">BK784_14545</name>
</gene>
<comment type="subcellular location">
    <subcellularLocation>
        <location evidence="1 7">Bacterial flagellum</location>
    </subcellularLocation>
    <subcellularLocation>
        <location evidence="2 7">Secreted</location>
    </subcellularLocation>
</comment>
<evidence type="ECO:0000259" key="9">
    <source>
        <dbReference type="Pfam" id="PF22638"/>
    </source>
</evidence>
<dbReference type="RefSeq" id="WP_088066868.1">
    <property type="nucleotide sequence ID" value="NZ_MOOV01000109.1"/>
</dbReference>
<evidence type="ECO:0000256" key="4">
    <source>
        <dbReference type="ARBA" id="ARBA00016244"/>
    </source>
</evidence>
<evidence type="ECO:0000256" key="6">
    <source>
        <dbReference type="ARBA" id="ARBA00023143"/>
    </source>
</evidence>
<comment type="similarity">
    <text evidence="3 7">Belongs to the flagella basal body rod proteins family.</text>
</comment>
<feature type="domain" description="Flagellar basal-body/hook protein C-terminal" evidence="8">
    <location>
        <begin position="386"/>
        <end position="427"/>
    </location>
</feature>
<dbReference type="GO" id="GO:0005198">
    <property type="term" value="F:structural molecule activity"/>
    <property type="evidence" value="ECO:0007669"/>
    <property type="project" value="UniProtKB-UniRule"/>
</dbReference>
<accession>A0A9X6N6H0</accession>
<dbReference type="PANTHER" id="PTHR30033:SF1">
    <property type="entry name" value="FLAGELLAR HOOK-ASSOCIATED PROTEIN 1"/>
    <property type="match status" value="1"/>
</dbReference>
<keyword evidence="10" id="KW-0969">Cilium</keyword>
<dbReference type="InterPro" id="IPR053927">
    <property type="entry name" value="FlgK_helical"/>
</dbReference>
<dbReference type="AlphaFoldDB" id="A0A9X6N6H0"/>
<keyword evidence="6 7" id="KW-0975">Bacterial flagellum</keyword>
<dbReference type="GO" id="GO:0009424">
    <property type="term" value="C:bacterial-type flagellum hook"/>
    <property type="evidence" value="ECO:0007669"/>
    <property type="project" value="UniProtKB-UniRule"/>
</dbReference>